<reference evidence="1 2" key="2">
    <citation type="journal article" date="2019" name="G3 (Bethesda)">
        <title>Hybrid Assembly of the Genome of the Entomopathogenic Nematode Steinernema carpocapsae Identifies the X-Chromosome.</title>
        <authorList>
            <person name="Serra L."/>
            <person name="Macchietto M."/>
            <person name="Macias-Munoz A."/>
            <person name="McGill C.J."/>
            <person name="Rodriguez I.M."/>
            <person name="Rodriguez B."/>
            <person name="Murad R."/>
            <person name="Mortazavi A."/>
        </authorList>
    </citation>
    <scope>NUCLEOTIDE SEQUENCE [LARGE SCALE GENOMIC DNA]</scope>
    <source>
        <strain evidence="1 2">ALL</strain>
    </source>
</reference>
<protein>
    <submittedName>
        <fullName evidence="1">Uncharacterized protein</fullName>
    </submittedName>
</protein>
<name>A0A4U5NU11_STECR</name>
<sequence>MWLCYNLWKRGRVAKEVLESEDGNGCDMEMRWEELVDLWIVGMRAEGSGSAGADVFVSERETSRNSKLVSKSHKGRMGLGNERTFRKSESDLWTWASGDEPKLEKLLTRSKRTVGSVMWKLKAVEIEQFLNKTMYRSLHIACPNVVFEPSLA</sequence>
<dbReference type="AlphaFoldDB" id="A0A4U5NU11"/>
<evidence type="ECO:0000313" key="1">
    <source>
        <dbReference type="EMBL" id="TKR86826.1"/>
    </source>
</evidence>
<gene>
    <name evidence="1" type="ORF">L596_011340</name>
</gene>
<dbReference type="Proteomes" id="UP000298663">
    <property type="component" value="Unassembled WGS sequence"/>
</dbReference>
<accession>A0A4U5NU11</accession>
<organism evidence="1 2">
    <name type="scientific">Steinernema carpocapsae</name>
    <name type="common">Entomopathogenic nematode</name>
    <dbReference type="NCBI Taxonomy" id="34508"/>
    <lineage>
        <taxon>Eukaryota</taxon>
        <taxon>Metazoa</taxon>
        <taxon>Ecdysozoa</taxon>
        <taxon>Nematoda</taxon>
        <taxon>Chromadorea</taxon>
        <taxon>Rhabditida</taxon>
        <taxon>Tylenchina</taxon>
        <taxon>Panagrolaimomorpha</taxon>
        <taxon>Strongyloidoidea</taxon>
        <taxon>Steinernematidae</taxon>
        <taxon>Steinernema</taxon>
    </lineage>
</organism>
<dbReference type="EMBL" id="AZBU02000003">
    <property type="protein sequence ID" value="TKR86826.1"/>
    <property type="molecule type" value="Genomic_DNA"/>
</dbReference>
<comment type="caution">
    <text evidence="1">The sequence shown here is derived from an EMBL/GenBank/DDBJ whole genome shotgun (WGS) entry which is preliminary data.</text>
</comment>
<proteinExistence type="predicted"/>
<evidence type="ECO:0000313" key="2">
    <source>
        <dbReference type="Proteomes" id="UP000298663"/>
    </source>
</evidence>
<keyword evidence="2" id="KW-1185">Reference proteome</keyword>
<reference evidence="1 2" key="1">
    <citation type="journal article" date="2015" name="Genome Biol.">
        <title>Comparative genomics of Steinernema reveals deeply conserved gene regulatory networks.</title>
        <authorList>
            <person name="Dillman A.R."/>
            <person name="Macchietto M."/>
            <person name="Porter C.F."/>
            <person name="Rogers A."/>
            <person name="Williams B."/>
            <person name="Antoshechkin I."/>
            <person name="Lee M.M."/>
            <person name="Goodwin Z."/>
            <person name="Lu X."/>
            <person name="Lewis E.E."/>
            <person name="Goodrich-Blair H."/>
            <person name="Stock S.P."/>
            <person name="Adams B.J."/>
            <person name="Sternberg P.W."/>
            <person name="Mortazavi A."/>
        </authorList>
    </citation>
    <scope>NUCLEOTIDE SEQUENCE [LARGE SCALE GENOMIC DNA]</scope>
    <source>
        <strain evidence="1 2">ALL</strain>
    </source>
</reference>